<dbReference type="Proteomes" id="UP000644693">
    <property type="component" value="Unassembled WGS sequence"/>
</dbReference>
<dbReference type="Pfam" id="PF00563">
    <property type="entry name" value="EAL"/>
    <property type="match status" value="1"/>
</dbReference>
<dbReference type="InterPro" id="IPR042461">
    <property type="entry name" value="LapD_MoxY_peri_C"/>
</dbReference>
<dbReference type="EMBL" id="BMYM01000001">
    <property type="protein sequence ID" value="GHD25173.1"/>
    <property type="molecule type" value="Genomic_DNA"/>
</dbReference>
<evidence type="ECO:0000259" key="2">
    <source>
        <dbReference type="PROSITE" id="PS50883"/>
    </source>
</evidence>
<name>A0A918XD11_9GAMM</name>
<keyword evidence="1" id="KW-0472">Membrane</keyword>
<dbReference type="Gene3D" id="6.20.270.20">
    <property type="entry name" value="LapD/MoxY periplasmic domain"/>
    <property type="match status" value="1"/>
</dbReference>
<protein>
    <submittedName>
        <fullName evidence="5">GGDEF domain-containing protein</fullName>
    </submittedName>
</protein>
<dbReference type="InterPro" id="IPR050706">
    <property type="entry name" value="Cyclic-di-GMP_PDE-like"/>
</dbReference>
<dbReference type="Gene3D" id="3.30.110.200">
    <property type="match status" value="1"/>
</dbReference>
<dbReference type="PANTHER" id="PTHR33121">
    <property type="entry name" value="CYCLIC DI-GMP PHOSPHODIESTERASE PDEF"/>
    <property type="match status" value="1"/>
</dbReference>
<dbReference type="GO" id="GO:0016020">
    <property type="term" value="C:membrane"/>
    <property type="evidence" value="ECO:0007669"/>
    <property type="project" value="InterPro"/>
</dbReference>
<dbReference type="InterPro" id="IPR035919">
    <property type="entry name" value="EAL_sf"/>
</dbReference>
<dbReference type="GO" id="GO:0007165">
    <property type="term" value="P:signal transduction"/>
    <property type="evidence" value="ECO:0007669"/>
    <property type="project" value="InterPro"/>
</dbReference>
<dbReference type="Gene3D" id="3.20.20.450">
    <property type="entry name" value="EAL domain"/>
    <property type="match status" value="1"/>
</dbReference>
<feature type="domain" description="EAL" evidence="2">
    <location>
        <begin position="405"/>
        <end position="648"/>
    </location>
</feature>
<evidence type="ECO:0000259" key="3">
    <source>
        <dbReference type="PROSITE" id="PS50885"/>
    </source>
</evidence>
<dbReference type="SMART" id="SM00267">
    <property type="entry name" value="GGDEF"/>
    <property type="match status" value="1"/>
</dbReference>
<dbReference type="InterPro" id="IPR032244">
    <property type="entry name" value="LapD_MoxY_N"/>
</dbReference>
<dbReference type="SUPFAM" id="SSF55073">
    <property type="entry name" value="Nucleotide cyclase"/>
    <property type="match status" value="1"/>
</dbReference>
<sequence>MSLFKQLWLAIVILLTLVFGGSFIVSSLSAKAYLEQQLSMKNADNANALALSLTQQGADLILLELTLAAQFDTGFYELIQLEAPDGTVPIFREDTQPITDAPNWFVSLFPIQVEPGIASVAQGWQQVGVITLRSHSKFAYRQLWEGTIKMALVFFVAMLAAGALGSYVLSRILRPLDDVVDQAEAIGNRRFITIPEPYTKEFKQVVSAMNRLSGRIKAMLEQEARRLEKWQRDAHVDKVTQLMNREPFMKALEASLESDDVNSTGSLSLIRFSGLANLNQTYGRRAIDKVLHEIGKALNTIASGHSRWVACRLNGSDFALLAPRAPDTAAAREIQNAIAQVLENQDMHDAGSLPGASTIYEHGETIGEIMTRLDRSLLASAEGGESQIIDVQKGDVQLRSLKEQLDEWREILDRSFDEHRFTLTTYPVTDLDGNLIHMETPVRLQHEGEILSAGRFLPWINRLEMSYLLDKEVVSLALQHVKEHDQPVGVNLSVAAVFEPDFVGWLDKTLSINSTLADKLWLEVPESMAFRHMDKFRSVVECARSHRSKVGIEHVGHHLAELGRISDLGLDYLKIDASFLRDVDQNTANQTLLTTLCTVGHSIGLKVFAEGVRTERELAFMRQLGVDGVAGPAVSVGKVAPDASDLDG</sequence>
<gene>
    <name evidence="5" type="ORF">GCM10007053_00610</name>
</gene>
<dbReference type="AlphaFoldDB" id="A0A918XD11"/>
<dbReference type="Pfam" id="PF00990">
    <property type="entry name" value="GGDEF"/>
    <property type="match status" value="1"/>
</dbReference>
<dbReference type="SMART" id="SM00304">
    <property type="entry name" value="HAMP"/>
    <property type="match status" value="1"/>
</dbReference>
<dbReference type="InterPro" id="IPR001633">
    <property type="entry name" value="EAL_dom"/>
</dbReference>
<dbReference type="PROSITE" id="PS50885">
    <property type="entry name" value="HAMP"/>
    <property type="match status" value="1"/>
</dbReference>
<evidence type="ECO:0000259" key="4">
    <source>
        <dbReference type="PROSITE" id="PS50887"/>
    </source>
</evidence>
<reference evidence="5" key="1">
    <citation type="journal article" date="2014" name="Int. J. Syst. Evol. Microbiol.">
        <title>Complete genome sequence of Corynebacterium casei LMG S-19264T (=DSM 44701T), isolated from a smear-ripened cheese.</title>
        <authorList>
            <consortium name="US DOE Joint Genome Institute (JGI-PGF)"/>
            <person name="Walter F."/>
            <person name="Albersmeier A."/>
            <person name="Kalinowski J."/>
            <person name="Ruckert C."/>
        </authorList>
    </citation>
    <scope>NUCLEOTIDE SEQUENCE</scope>
    <source>
        <strain evidence="5">KCTC 23430</strain>
    </source>
</reference>
<dbReference type="SUPFAM" id="SSF141868">
    <property type="entry name" value="EAL domain-like"/>
    <property type="match status" value="1"/>
</dbReference>
<dbReference type="PROSITE" id="PS50883">
    <property type="entry name" value="EAL"/>
    <property type="match status" value="1"/>
</dbReference>
<reference evidence="5" key="2">
    <citation type="submission" date="2020-09" db="EMBL/GenBank/DDBJ databases">
        <authorList>
            <person name="Sun Q."/>
            <person name="Kim S."/>
        </authorList>
    </citation>
    <scope>NUCLEOTIDE SEQUENCE</scope>
    <source>
        <strain evidence="5">KCTC 23430</strain>
    </source>
</reference>
<dbReference type="InterPro" id="IPR003660">
    <property type="entry name" value="HAMP_dom"/>
</dbReference>
<keyword evidence="6" id="KW-1185">Reference proteome</keyword>
<evidence type="ECO:0000313" key="5">
    <source>
        <dbReference type="EMBL" id="GHD25173.1"/>
    </source>
</evidence>
<dbReference type="RefSeq" id="WP_189474111.1">
    <property type="nucleotide sequence ID" value="NZ_BMYM01000001.1"/>
</dbReference>
<dbReference type="Gene3D" id="3.30.70.270">
    <property type="match status" value="1"/>
</dbReference>
<dbReference type="GO" id="GO:0071111">
    <property type="term" value="F:cyclic-guanylate-specific phosphodiesterase activity"/>
    <property type="evidence" value="ECO:0007669"/>
    <property type="project" value="InterPro"/>
</dbReference>
<evidence type="ECO:0000313" key="6">
    <source>
        <dbReference type="Proteomes" id="UP000644693"/>
    </source>
</evidence>
<dbReference type="PROSITE" id="PS50887">
    <property type="entry name" value="GGDEF"/>
    <property type="match status" value="1"/>
</dbReference>
<keyword evidence="1" id="KW-0812">Transmembrane</keyword>
<dbReference type="Pfam" id="PF16448">
    <property type="entry name" value="LapD_MoxY_N"/>
    <property type="match status" value="1"/>
</dbReference>
<feature type="domain" description="GGDEF" evidence="4">
    <location>
        <begin position="263"/>
        <end position="393"/>
    </location>
</feature>
<dbReference type="SMART" id="SM00052">
    <property type="entry name" value="EAL"/>
    <property type="match status" value="1"/>
</dbReference>
<keyword evidence="1" id="KW-1133">Transmembrane helix</keyword>
<dbReference type="CDD" id="cd01948">
    <property type="entry name" value="EAL"/>
    <property type="match status" value="1"/>
</dbReference>
<dbReference type="InterPro" id="IPR029787">
    <property type="entry name" value="Nucleotide_cyclase"/>
</dbReference>
<comment type="caution">
    <text evidence="5">The sequence shown here is derived from an EMBL/GenBank/DDBJ whole genome shotgun (WGS) entry which is preliminary data.</text>
</comment>
<accession>A0A918XD11</accession>
<feature type="transmembrane region" description="Helical" evidence="1">
    <location>
        <begin position="150"/>
        <end position="169"/>
    </location>
</feature>
<dbReference type="PANTHER" id="PTHR33121:SF23">
    <property type="entry name" value="CYCLIC DI-GMP PHOSPHODIESTERASE PDEB"/>
    <property type="match status" value="1"/>
</dbReference>
<dbReference type="InterPro" id="IPR043128">
    <property type="entry name" value="Rev_trsase/Diguanyl_cyclase"/>
</dbReference>
<feature type="transmembrane region" description="Helical" evidence="1">
    <location>
        <begin position="6"/>
        <end position="30"/>
    </location>
</feature>
<feature type="domain" description="HAMP" evidence="3">
    <location>
        <begin position="170"/>
        <end position="221"/>
    </location>
</feature>
<dbReference type="InterPro" id="IPR000160">
    <property type="entry name" value="GGDEF_dom"/>
</dbReference>
<evidence type="ECO:0000256" key="1">
    <source>
        <dbReference type="SAM" id="Phobius"/>
    </source>
</evidence>
<organism evidence="5 6">
    <name type="scientific">Parahalioglobus pacificus</name>
    <dbReference type="NCBI Taxonomy" id="930806"/>
    <lineage>
        <taxon>Bacteria</taxon>
        <taxon>Pseudomonadati</taxon>
        <taxon>Pseudomonadota</taxon>
        <taxon>Gammaproteobacteria</taxon>
        <taxon>Cellvibrionales</taxon>
        <taxon>Halieaceae</taxon>
        <taxon>Parahalioglobus</taxon>
    </lineage>
</organism>
<proteinExistence type="predicted"/>